<dbReference type="EMBL" id="KN822988">
    <property type="protein sequence ID" value="KIO29009.1"/>
    <property type="molecule type" value="Genomic_DNA"/>
</dbReference>
<dbReference type="HOGENOM" id="CLU_000288_7_37_1"/>
<dbReference type="GO" id="GO:0004674">
    <property type="term" value="F:protein serine/threonine kinase activity"/>
    <property type="evidence" value="ECO:0007669"/>
    <property type="project" value="TreeGrafter"/>
</dbReference>
<reference evidence="4" key="2">
    <citation type="submission" date="2015-01" db="EMBL/GenBank/DDBJ databases">
        <title>Evolutionary Origins and Diversification of the Mycorrhizal Mutualists.</title>
        <authorList>
            <consortium name="DOE Joint Genome Institute"/>
            <consortium name="Mycorrhizal Genomics Consortium"/>
            <person name="Kohler A."/>
            <person name="Kuo A."/>
            <person name="Nagy L.G."/>
            <person name="Floudas D."/>
            <person name="Copeland A."/>
            <person name="Barry K.W."/>
            <person name="Cichocki N."/>
            <person name="Veneault-Fourrey C."/>
            <person name="LaButti K."/>
            <person name="Lindquist E.A."/>
            <person name="Lipzen A."/>
            <person name="Lundell T."/>
            <person name="Morin E."/>
            <person name="Murat C."/>
            <person name="Riley R."/>
            <person name="Ohm R."/>
            <person name="Sun H."/>
            <person name="Tunlid A."/>
            <person name="Henrissat B."/>
            <person name="Grigoriev I.V."/>
            <person name="Hibbett D.S."/>
            <person name="Martin F."/>
        </authorList>
    </citation>
    <scope>NUCLEOTIDE SEQUENCE [LARGE SCALE GENOMIC DNA]</scope>
    <source>
        <strain evidence="4">MUT 4182</strain>
    </source>
</reference>
<name>A0A0C3QP39_9AGAM</name>
<dbReference type="CDD" id="cd00180">
    <property type="entry name" value="PKc"/>
    <property type="match status" value="1"/>
</dbReference>
<feature type="domain" description="Protein kinase" evidence="2">
    <location>
        <begin position="80"/>
        <end position="362"/>
    </location>
</feature>
<accession>A0A0C3QP39</accession>
<dbReference type="Proteomes" id="UP000054248">
    <property type="component" value="Unassembled WGS sequence"/>
</dbReference>
<feature type="compositionally biased region" description="Basic and acidic residues" evidence="1">
    <location>
        <begin position="102"/>
        <end position="122"/>
    </location>
</feature>
<reference evidence="3 4" key="1">
    <citation type="submission" date="2014-04" db="EMBL/GenBank/DDBJ databases">
        <authorList>
            <consortium name="DOE Joint Genome Institute"/>
            <person name="Kuo A."/>
            <person name="Girlanda M."/>
            <person name="Perotto S."/>
            <person name="Kohler A."/>
            <person name="Nagy L.G."/>
            <person name="Floudas D."/>
            <person name="Copeland A."/>
            <person name="Barry K.W."/>
            <person name="Cichocki N."/>
            <person name="Veneault-Fourrey C."/>
            <person name="LaButti K."/>
            <person name="Lindquist E.A."/>
            <person name="Lipzen A."/>
            <person name="Lundell T."/>
            <person name="Morin E."/>
            <person name="Murat C."/>
            <person name="Sun H."/>
            <person name="Tunlid A."/>
            <person name="Henrissat B."/>
            <person name="Grigoriev I.V."/>
            <person name="Hibbett D.S."/>
            <person name="Martin F."/>
            <person name="Nordberg H.P."/>
            <person name="Cantor M.N."/>
            <person name="Hua S.X."/>
        </authorList>
    </citation>
    <scope>NUCLEOTIDE SEQUENCE [LARGE SCALE GENOMIC DNA]</scope>
    <source>
        <strain evidence="3 4">MUT 4182</strain>
    </source>
</reference>
<dbReference type="InterPro" id="IPR011009">
    <property type="entry name" value="Kinase-like_dom_sf"/>
</dbReference>
<evidence type="ECO:0000313" key="3">
    <source>
        <dbReference type="EMBL" id="KIO29009.1"/>
    </source>
</evidence>
<protein>
    <recommendedName>
        <fullName evidence="2">Protein kinase domain-containing protein</fullName>
    </recommendedName>
</protein>
<feature type="compositionally biased region" description="Acidic residues" evidence="1">
    <location>
        <begin position="123"/>
        <end position="133"/>
    </location>
</feature>
<dbReference type="InterPro" id="IPR008271">
    <property type="entry name" value="Ser/Thr_kinase_AS"/>
</dbReference>
<organism evidence="3 4">
    <name type="scientific">Tulasnella calospora MUT 4182</name>
    <dbReference type="NCBI Taxonomy" id="1051891"/>
    <lineage>
        <taxon>Eukaryota</taxon>
        <taxon>Fungi</taxon>
        <taxon>Dikarya</taxon>
        <taxon>Basidiomycota</taxon>
        <taxon>Agaricomycotina</taxon>
        <taxon>Agaricomycetes</taxon>
        <taxon>Cantharellales</taxon>
        <taxon>Tulasnellaceae</taxon>
        <taxon>Tulasnella</taxon>
    </lineage>
</organism>
<dbReference type="Pfam" id="PF00069">
    <property type="entry name" value="Pkinase"/>
    <property type="match status" value="1"/>
</dbReference>
<dbReference type="PROSITE" id="PS50011">
    <property type="entry name" value="PROTEIN_KINASE_DOM"/>
    <property type="match status" value="1"/>
</dbReference>
<dbReference type="Gene3D" id="1.10.510.10">
    <property type="entry name" value="Transferase(Phosphotransferase) domain 1"/>
    <property type="match status" value="1"/>
</dbReference>
<dbReference type="AlphaFoldDB" id="A0A0C3QP39"/>
<gene>
    <name evidence="3" type="ORF">M407DRAFT_21908</name>
</gene>
<feature type="region of interest" description="Disordered" evidence="1">
    <location>
        <begin position="83"/>
        <end position="139"/>
    </location>
</feature>
<feature type="region of interest" description="Disordered" evidence="1">
    <location>
        <begin position="1"/>
        <end position="26"/>
    </location>
</feature>
<dbReference type="SMART" id="SM00220">
    <property type="entry name" value="S_TKc"/>
    <property type="match status" value="1"/>
</dbReference>
<dbReference type="GO" id="GO:0005524">
    <property type="term" value="F:ATP binding"/>
    <property type="evidence" value="ECO:0007669"/>
    <property type="project" value="InterPro"/>
</dbReference>
<evidence type="ECO:0000259" key="2">
    <source>
        <dbReference type="PROSITE" id="PS50011"/>
    </source>
</evidence>
<evidence type="ECO:0000256" key="1">
    <source>
        <dbReference type="SAM" id="MobiDB-lite"/>
    </source>
</evidence>
<proteinExistence type="predicted"/>
<evidence type="ECO:0000313" key="4">
    <source>
        <dbReference type="Proteomes" id="UP000054248"/>
    </source>
</evidence>
<dbReference type="PANTHER" id="PTHR44329">
    <property type="entry name" value="SERINE/THREONINE-PROTEIN KINASE TNNI3K-RELATED"/>
    <property type="match status" value="1"/>
</dbReference>
<keyword evidence="4" id="KW-1185">Reference proteome</keyword>
<sequence length="362" mass="40172">MQNEEHSPADTFCAPGPDYEESASSVHLSANTTRRLKKLARWRIDPSLIEFPNGAPKFEGGYATVSRALLTFPMRDTKDQLAESNIGSGSLTSSSRVSNAGGHKEHQEGEGGKQKGKQKDAAPTEEEEQESDGETSGRRKAVAIKMMTVKTPDEVVRVLGLTLREAEFLVKLSHRNIIKLEGFVEDVSKNVIWLVFPWEDKGTLKDFVALHDWEIPERISLIYDVTRGVEYLHSREPPIVHGDLKSINVLVNSKCRAIITDFGSARHPTINGPDKERERTEIEPQHIWPPEATFCPSTNTITLTCNQYTLRWAAPELLEEDDASLASDIWAAGWVASPLGALSGLTFPSHVWRDAATFQSGD</sequence>
<feature type="compositionally biased region" description="Low complexity" evidence="1">
    <location>
        <begin position="84"/>
        <end position="98"/>
    </location>
</feature>
<dbReference type="OrthoDB" id="346907at2759"/>
<dbReference type="InterPro" id="IPR051681">
    <property type="entry name" value="Ser/Thr_Kinases-Pseudokinases"/>
</dbReference>
<dbReference type="PROSITE" id="PS00108">
    <property type="entry name" value="PROTEIN_KINASE_ST"/>
    <property type="match status" value="1"/>
</dbReference>
<dbReference type="InterPro" id="IPR000719">
    <property type="entry name" value="Prot_kinase_dom"/>
</dbReference>
<dbReference type="SUPFAM" id="SSF56112">
    <property type="entry name" value="Protein kinase-like (PK-like)"/>
    <property type="match status" value="1"/>
</dbReference>